<dbReference type="InterPro" id="IPR036034">
    <property type="entry name" value="PDZ_sf"/>
</dbReference>
<dbReference type="InterPro" id="IPR011782">
    <property type="entry name" value="Pept_S1C_Do"/>
</dbReference>
<evidence type="ECO:0000256" key="6">
    <source>
        <dbReference type="PIRSR" id="PIRSR611782-1"/>
    </source>
</evidence>
<feature type="active site" description="Charge relay system" evidence="6">
    <location>
        <position position="245"/>
    </location>
</feature>
<dbReference type="PROSITE" id="PS50106">
    <property type="entry name" value="PDZ"/>
    <property type="match status" value="1"/>
</dbReference>
<evidence type="ECO:0000256" key="9">
    <source>
        <dbReference type="SAM" id="SignalP"/>
    </source>
</evidence>
<feature type="compositionally biased region" description="Pro residues" evidence="8">
    <location>
        <begin position="89"/>
        <end position="103"/>
    </location>
</feature>
<dbReference type="PRINTS" id="PR00834">
    <property type="entry name" value="PROTEASES2C"/>
</dbReference>
<dbReference type="Proteomes" id="UP000264310">
    <property type="component" value="Unassembled WGS sequence"/>
</dbReference>
<feature type="compositionally biased region" description="Low complexity" evidence="8">
    <location>
        <begin position="104"/>
        <end position="130"/>
    </location>
</feature>
<evidence type="ECO:0000256" key="1">
    <source>
        <dbReference type="ARBA" id="ARBA00022670"/>
    </source>
</evidence>
<dbReference type="PANTHER" id="PTHR43343:SF3">
    <property type="entry name" value="PROTEASE DO-LIKE 8, CHLOROPLASTIC"/>
    <property type="match status" value="1"/>
</dbReference>
<feature type="compositionally biased region" description="Low complexity" evidence="8">
    <location>
        <begin position="155"/>
        <end position="168"/>
    </location>
</feature>
<dbReference type="NCBIfam" id="TIGR02037">
    <property type="entry name" value="degP_htrA_DO"/>
    <property type="match status" value="1"/>
</dbReference>
<dbReference type="InterPro" id="IPR051201">
    <property type="entry name" value="Chloro_Bact_Ser_Proteases"/>
</dbReference>
<gene>
    <name evidence="11" type="ORF">DYI37_15345</name>
</gene>
<reference evidence="11 12" key="1">
    <citation type="submission" date="2018-08" db="EMBL/GenBank/DDBJ databases">
        <title>Fulvimarina sp. 85, whole genome shotgun sequence.</title>
        <authorList>
            <person name="Tuo L."/>
        </authorList>
    </citation>
    <scope>NUCLEOTIDE SEQUENCE [LARGE SCALE GENOMIC DNA]</scope>
    <source>
        <strain evidence="11 12">85</strain>
    </source>
</reference>
<feature type="domain" description="PDZ" evidence="10">
    <location>
        <begin position="393"/>
        <end position="483"/>
    </location>
</feature>
<evidence type="ECO:0000313" key="11">
    <source>
        <dbReference type="EMBL" id="RFC62613.1"/>
    </source>
</evidence>
<dbReference type="Gene3D" id="2.40.10.120">
    <property type="match status" value="1"/>
</dbReference>
<dbReference type="Pfam" id="PF13365">
    <property type="entry name" value="Trypsin_2"/>
    <property type="match status" value="1"/>
</dbReference>
<feature type="compositionally biased region" description="Pro residues" evidence="8">
    <location>
        <begin position="64"/>
        <end position="76"/>
    </location>
</feature>
<feature type="binding site" evidence="7">
    <location>
        <position position="275"/>
    </location>
    <ligand>
        <name>substrate</name>
    </ligand>
</feature>
<dbReference type="RefSeq" id="WP_116684137.1">
    <property type="nucleotide sequence ID" value="NZ_QURL01000006.1"/>
</dbReference>
<evidence type="ECO:0000313" key="12">
    <source>
        <dbReference type="Proteomes" id="UP000264310"/>
    </source>
</evidence>
<feature type="active site" description="Charge relay system" evidence="6">
    <location>
        <position position="275"/>
    </location>
</feature>
<keyword evidence="2 9" id="KW-0732">Signal</keyword>
<name>A0A371X046_9HYPH</name>
<organism evidence="11 12">
    <name type="scientific">Fulvimarina endophytica</name>
    <dbReference type="NCBI Taxonomy" id="2293836"/>
    <lineage>
        <taxon>Bacteria</taxon>
        <taxon>Pseudomonadati</taxon>
        <taxon>Pseudomonadota</taxon>
        <taxon>Alphaproteobacteria</taxon>
        <taxon>Hyphomicrobiales</taxon>
        <taxon>Aurantimonadaceae</taxon>
        <taxon>Fulvimarina</taxon>
    </lineage>
</organism>
<keyword evidence="12" id="KW-1185">Reference proteome</keyword>
<dbReference type="SUPFAM" id="SSF50156">
    <property type="entry name" value="PDZ domain-like"/>
    <property type="match status" value="2"/>
</dbReference>
<dbReference type="AlphaFoldDB" id="A0A371X046"/>
<dbReference type="PANTHER" id="PTHR43343">
    <property type="entry name" value="PEPTIDASE S12"/>
    <property type="match status" value="1"/>
</dbReference>
<feature type="chain" id="PRO_5039230068" evidence="9">
    <location>
        <begin position="27"/>
        <end position="639"/>
    </location>
</feature>
<dbReference type="OrthoDB" id="9758917at2"/>
<dbReference type="InterPro" id="IPR009003">
    <property type="entry name" value="Peptidase_S1_PA"/>
</dbReference>
<dbReference type="Gene3D" id="2.30.42.10">
    <property type="match status" value="2"/>
</dbReference>
<keyword evidence="1" id="KW-0645">Protease</keyword>
<evidence type="ECO:0000256" key="8">
    <source>
        <dbReference type="SAM" id="MobiDB-lite"/>
    </source>
</evidence>
<evidence type="ECO:0000256" key="5">
    <source>
        <dbReference type="ARBA" id="ARBA00022825"/>
    </source>
</evidence>
<dbReference type="Pfam" id="PF13180">
    <property type="entry name" value="PDZ_2"/>
    <property type="match status" value="1"/>
</dbReference>
<dbReference type="SMART" id="SM00228">
    <property type="entry name" value="PDZ"/>
    <property type="match status" value="2"/>
</dbReference>
<keyword evidence="5" id="KW-0720">Serine protease</keyword>
<feature type="binding site" evidence="7">
    <location>
        <position position="245"/>
    </location>
    <ligand>
        <name>substrate</name>
    </ligand>
</feature>
<dbReference type="InterPro" id="IPR001940">
    <property type="entry name" value="Peptidase_S1C"/>
</dbReference>
<evidence type="ECO:0000259" key="10">
    <source>
        <dbReference type="PROSITE" id="PS50106"/>
    </source>
</evidence>
<evidence type="ECO:0000256" key="4">
    <source>
        <dbReference type="ARBA" id="ARBA00022801"/>
    </source>
</evidence>
<dbReference type="GO" id="GO:0004252">
    <property type="term" value="F:serine-type endopeptidase activity"/>
    <property type="evidence" value="ECO:0007669"/>
    <property type="project" value="InterPro"/>
</dbReference>
<evidence type="ECO:0000256" key="2">
    <source>
        <dbReference type="ARBA" id="ARBA00022729"/>
    </source>
</evidence>
<feature type="binding site" evidence="7">
    <location>
        <begin position="347"/>
        <end position="349"/>
    </location>
    <ligand>
        <name>substrate</name>
    </ligand>
</feature>
<dbReference type="GO" id="GO:0006508">
    <property type="term" value="P:proteolysis"/>
    <property type="evidence" value="ECO:0007669"/>
    <property type="project" value="UniProtKB-KW"/>
</dbReference>
<evidence type="ECO:0000256" key="7">
    <source>
        <dbReference type="PIRSR" id="PIRSR611782-2"/>
    </source>
</evidence>
<evidence type="ECO:0000256" key="3">
    <source>
        <dbReference type="ARBA" id="ARBA00022737"/>
    </source>
</evidence>
<dbReference type="SUPFAM" id="SSF50494">
    <property type="entry name" value="Trypsin-like serine proteases"/>
    <property type="match status" value="1"/>
</dbReference>
<comment type="caution">
    <text evidence="11">The sequence shown here is derived from an EMBL/GenBank/DDBJ whole genome shotgun (WGS) entry which is preliminary data.</text>
</comment>
<feature type="active site" description="Charge relay system" evidence="6">
    <location>
        <position position="349"/>
    </location>
</feature>
<accession>A0A371X046</accession>
<feature type="compositionally biased region" description="Pro residues" evidence="8">
    <location>
        <begin position="40"/>
        <end position="54"/>
    </location>
</feature>
<feature type="region of interest" description="Disordered" evidence="8">
    <location>
        <begin position="509"/>
        <end position="537"/>
    </location>
</feature>
<dbReference type="EMBL" id="QURL01000006">
    <property type="protein sequence ID" value="RFC62613.1"/>
    <property type="molecule type" value="Genomic_DNA"/>
</dbReference>
<dbReference type="InterPro" id="IPR001478">
    <property type="entry name" value="PDZ"/>
</dbReference>
<sequence length="639" mass="64265">MTQRLQRLLLTSVALCGLAIAAPAVAQTDMGQDSGQTELPPAPPEIPAPAPDAAPPSDAAPAPGETPAPPAAPSAPAPNEGAPSGTMPPAAPADPAPSAPQVPAPEEGAGAPAAPGEEAPAPGTGAEETPVPALPAPPASENKTGSQAGDVSRATVTPPTTPQGPQSVSALAESLLDAVVNISTAQRVERPGGGIPPLEAPEGSPLQDFFDDLLRGDEGPAGRRVQSLGSGFVIDPSGIVVTNNHVIQDADEITVNFADGTQLEAELLGRDPKTDLAVLKVSADEPLASVAFGDSEAVHIGDWVMAIGNPFGLGGSVSIGIVSARGRNINAGPYDNFIQTDAAINRGNSGGPLFDMNGNVVGINTAIMSPTGGSIGIGFSVPSNLALNVVDQLRQFGETRRGWLGIRLSAVTDDIASGLGIEGTKGAVVVGTIEDGPSADALKAGDVITGFDGKPVETSRDLPRIVAETPVGKTVDVEILRKTSRETDAEPMTVTITLGRLEDGEEKLAAAGGEEAGPGEETGDGGASDDATSGGDAQAAPVEVLGLTLGALDADARSQFGLSEDAEGVLITEVDPGSNAAEKGIEPGMTIREVAQEEVGSASEVADKLSEMKESGRRNALLLVAGTDGDLRFIVLPLD</sequence>
<keyword evidence="4" id="KW-0378">Hydrolase</keyword>
<feature type="signal peptide" evidence="9">
    <location>
        <begin position="1"/>
        <end position="26"/>
    </location>
</feature>
<feature type="region of interest" description="Disordered" evidence="8">
    <location>
        <begin position="29"/>
        <end position="168"/>
    </location>
</feature>
<proteinExistence type="predicted"/>
<protein>
    <submittedName>
        <fullName evidence="11">Do family serine endopeptidase</fullName>
    </submittedName>
</protein>
<keyword evidence="3" id="KW-0677">Repeat</keyword>